<dbReference type="Proteomes" id="UP000002411">
    <property type="component" value="Chromosome"/>
</dbReference>
<dbReference type="Pfam" id="PF02900">
    <property type="entry name" value="LigB"/>
    <property type="match status" value="1"/>
</dbReference>
<dbReference type="SUPFAM" id="SSF53213">
    <property type="entry name" value="LigB-like"/>
    <property type="match status" value="1"/>
</dbReference>
<keyword evidence="4" id="KW-0862">Zinc</keyword>
<evidence type="ECO:0000259" key="6">
    <source>
        <dbReference type="Pfam" id="PF02900"/>
    </source>
</evidence>
<dbReference type="AlphaFoldDB" id="A5N523"/>
<evidence type="ECO:0000256" key="5">
    <source>
        <dbReference type="ARBA" id="ARBA00023002"/>
    </source>
</evidence>
<dbReference type="InterPro" id="IPR004183">
    <property type="entry name" value="Xdiol_dOase_suB"/>
</dbReference>
<keyword evidence="8" id="KW-1185">Reference proteome</keyword>
<dbReference type="InterPro" id="IPR014436">
    <property type="entry name" value="Extradiol_dOase_DODA"/>
</dbReference>
<keyword evidence="5" id="KW-0560">Oxidoreductase</keyword>
<organism evidence="7 8">
    <name type="scientific">Clostridium kluyveri (strain ATCC 8527 / DSM 555 / NBRC 12016 / NCIMB 10680 / K1)</name>
    <dbReference type="NCBI Taxonomy" id="431943"/>
    <lineage>
        <taxon>Bacteria</taxon>
        <taxon>Bacillati</taxon>
        <taxon>Bacillota</taxon>
        <taxon>Clostridia</taxon>
        <taxon>Eubacteriales</taxon>
        <taxon>Clostridiaceae</taxon>
        <taxon>Clostridium</taxon>
    </lineage>
</organism>
<dbReference type="Gene3D" id="3.40.830.10">
    <property type="entry name" value="LigB-like"/>
    <property type="match status" value="1"/>
</dbReference>
<comment type="cofactor">
    <cofactor evidence="1">
        <name>Zn(2+)</name>
        <dbReference type="ChEBI" id="CHEBI:29105"/>
    </cofactor>
</comment>
<dbReference type="CDD" id="cd07363">
    <property type="entry name" value="45_DOPA_Dioxygenase"/>
    <property type="match status" value="1"/>
</dbReference>
<evidence type="ECO:0000313" key="7">
    <source>
        <dbReference type="EMBL" id="EDK32404.1"/>
    </source>
</evidence>
<dbReference type="KEGG" id="ckl:CKL_0350"/>
<evidence type="ECO:0000256" key="4">
    <source>
        <dbReference type="ARBA" id="ARBA00022833"/>
    </source>
</evidence>
<reference evidence="7 8" key="1">
    <citation type="journal article" date="2008" name="Proc. Natl. Acad. Sci. U.S.A.">
        <title>The genome of Clostridium kluyveri, a strict anaerobe with unique metabolic features.</title>
        <authorList>
            <person name="Seedorf H."/>
            <person name="Fricke W.F."/>
            <person name="Veith B."/>
            <person name="Brueggemann H."/>
            <person name="Liesegang H."/>
            <person name="Strittmatter A."/>
            <person name="Miethke M."/>
            <person name="Buckel W."/>
            <person name="Hinderberger J."/>
            <person name="Li F."/>
            <person name="Hagemeier C."/>
            <person name="Thauer R.K."/>
            <person name="Gottschalk G."/>
        </authorList>
    </citation>
    <scope>NUCLEOTIDE SEQUENCE [LARGE SCALE GENOMIC DNA]</scope>
    <source>
        <strain evidence="8">ATCC 8527 / DSM 555 / NCIMB 10680</strain>
    </source>
</reference>
<dbReference type="RefSeq" id="WP_011988919.1">
    <property type="nucleotide sequence ID" value="NC_009706.1"/>
</dbReference>
<feature type="domain" description="Extradiol ring-cleavage dioxygenase class III enzyme subunit B" evidence="6">
    <location>
        <begin position="1"/>
        <end position="170"/>
    </location>
</feature>
<evidence type="ECO:0000256" key="3">
    <source>
        <dbReference type="ARBA" id="ARBA00022723"/>
    </source>
</evidence>
<dbReference type="GO" id="GO:0008270">
    <property type="term" value="F:zinc ion binding"/>
    <property type="evidence" value="ECO:0007669"/>
    <property type="project" value="InterPro"/>
</dbReference>
<name>A5N523_CLOK5</name>
<comment type="similarity">
    <text evidence="2">Belongs to the DODA-type extradiol aromatic ring-opening dioxygenase family.</text>
</comment>
<evidence type="ECO:0000256" key="2">
    <source>
        <dbReference type="ARBA" id="ARBA00007581"/>
    </source>
</evidence>
<dbReference type="EMBL" id="CP000673">
    <property type="protein sequence ID" value="EDK32404.1"/>
    <property type="molecule type" value="Genomic_DNA"/>
</dbReference>
<sequence>MYNVEYKAKGAPELALFTKNLIKIDVKIDNSWGYGHGTWSVLYKMYPKADIPVYQLSVDRKANASVHFQIGQQISELREKGVLIFASGNVVHNLSKINWEMKGGYPWAIDFDNYIKNKITERQYDNVVNYSLAGQSSKLAFSTPDHFYPLLYVLGASRENDQLSIFNDSCVMGSLSMTSYLFQ</sequence>
<gene>
    <name evidence="7" type="ordered locus">CKL_0350</name>
</gene>
<dbReference type="STRING" id="431943.CKL_0350"/>
<dbReference type="GO" id="GO:0016702">
    <property type="term" value="F:oxidoreductase activity, acting on single donors with incorporation of molecular oxygen, incorporation of two atoms of oxygen"/>
    <property type="evidence" value="ECO:0007669"/>
    <property type="project" value="UniProtKB-ARBA"/>
</dbReference>
<dbReference type="eggNOG" id="COG3384">
    <property type="taxonomic scope" value="Bacteria"/>
</dbReference>
<dbReference type="HOGENOM" id="CLU_046582_4_2_9"/>
<dbReference type="PANTHER" id="PTHR30096">
    <property type="entry name" value="4,5-DOPA DIOXYGENASE EXTRADIOL-LIKE PROTEIN"/>
    <property type="match status" value="1"/>
</dbReference>
<keyword evidence="3" id="KW-0479">Metal-binding</keyword>
<evidence type="ECO:0000256" key="1">
    <source>
        <dbReference type="ARBA" id="ARBA00001947"/>
    </source>
</evidence>
<accession>A5N523</accession>
<protein>
    <recommendedName>
        <fullName evidence="6">Extradiol ring-cleavage dioxygenase class III enzyme subunit B domain-containing protein</fullName>
    </recommendedName>
</protein>
<evidence type="ECO:0000313" key="8">
    <source>
        <dbReference type="Proteomes" id="UP000002411"/>
    </source>
</evidence>
<dbReference type="GO" id="GO:0008198">
    <property type="term" value="F:ferrous iron binding"/>
    <property type="evidence" value="ECO:0007669"/>
    <property type="project" value="InterPro"/>
</dbReference>
<dbReference type="PANTHER" id="PTHR30096:SF0">
    <property type="entry name" value="4,5-DOPA DIOXYGENASE EXTRADIOL-LIKE PROTEIN"/>
    <property type="match status" value="1"/>
</dbReference>
<proteinExistence type="inferred from homology"/>